<evidence type="ECO:0000313" key="8">
    <source>
        <dbReference type="Proteomes" id="UP000265618"/>
    </source>
</evidence>
<evidence type="ECO:0000256" key="4">
    <source>
        <dbReference type="ARBA" id="ARBA00023054"/>
    </source>
</evidence>
<feature type="compositionally biased region" description="Basic residues" evidence="6">
    <location>
        <begin position="104"/>
        <end position="114"/>
    </location>
</feature>
<dbReference type="GO" id="GO:0006364">
    <property type="term" value="P:rRNA processing"/>
    <property type="evidence" value="ECO:0007669"/>
    <property type="project" value="TreeGrafter"/>
</dbReference>
<keyword evidence="8" id="KW-1185">Reference proteome</keyword>
<dbReference type="OrthoDB" id="443772at2759"/>
<dbReference type="InterPro" id="IPR008610">
    <property type="entry name" value="Ebp2"/>
</dbReference>
<feature type="region of interest" description="Disordered" evidence="6">
    <location>
        <begin position="102"/>
        <end position="131"/>
    </location>
</feature>
<dbReference type="GO" id="GO:0042273">
    <property type="term" value="P:ribosomal large subunit biogenesis"/>
    <property type="evidence" value="ECO:0007669"/>
    <property type="project" value="TreeGrafter"/>
</dbReference>
<evidence type="ECO:0000256" key="3">
    <source>
        <dbReference type="ARBA" id="ARBA00022517"/>
    </source>
</evidence>
<feature type="compositionally biased region" description="Basic and acidic residues" evidence="6">
    <location>
        <begin position="118"/>
        <end position="131"/>
    </location>
</feature>
<accession>A0A9K3D2B2</accession>
<evidence type="ECO:0000256" key="5">
    <source>
        <dbReference type="ARBA" id="ARBA00023242"/>
    </source>
</evidence>
<protein>
    <submittedName>
        <fullName evidence="7">Eukaryotic rRNA processing protein</fullName>
    </submittedName>
</protein>
<keyword evidence="5" id="KW-0539">Nucleus</keyword>
<keyword evidence="3" id="KW-0690">Ribosome biogenesis</keyword>
<keyword evidence="4" id="KW-0175">Coiled coil</keyword>
<evidence type="ECO:0000256" key="2">
    <source>
        <dbReference type="ARBA" id="ARBA00007336"/>
    </source>
</evidence>
<comment type="similarity">
    <text evidence="2">Belongs to the EBP2 family.</text>
</comment>
<reference evidence="7 8" key="1">
    <citation type="journal article" date="2018" name="PLoS ONE">
        <title>The draft genome of Kipferlia bialata reveals reductive genome evolution in fornicate parasites.</title>
        <authorList>
            <person name="Tanifuji G."/>
            <person name="Takabayashi S."/>
            <person name="Kume K."/>
            <person name="Takagi M."/>
            <person name="Nakayama T."/>
            <person name="Kamikawa R."/>
            <person name="Inagaki Y."/>
            <person name="Hashimoto T."/>
        </authorList>
    </citation>
    <scope>NUCLEOTIDE SEQUENCE [LARGE SCALE GENOMIC DNA]</scope>
    <source>
        <strain evidence="7">NY0173</strain>
    </source>
</reference>
<dbReference type="PANTHER" id="PTHR13028:SF0">
    <property type="entry name" value="RRNA-PROCESSING PROTEIN EBP2-RELATED"/>
    <property type="match status" value="1"/>
</dbReference>
<sequence length="131" mass="15156">MSLTGLLAKLIPEDEYFLDYMTITVDRVITGVDIDDDMNRDLVVRDMAQEAIHMAEANFKEMNMPFFPPENCRLPFIKNEDHMAIIRDRLAHEEARKLAAEQARHRRDLLKNGKKLTGGKEREKRAAEKAT</sequence>
<dbReference type="GO" id="GO:0005730">
    <property type="term" value="C:nucleolus"/>
    <property type="evidence" value="ECO:0007669"/>
    <property type="project" value="UniProtKB-SubCell"/>
</dbReference>
<evidence type="ECO:0000256" key="1">
    <source>
        <dbReference type="ARBA" id="ARBA00004604"/>
    </source>
</evidence>
<dbReference type="Pfam" id="PF05890">
    <property type="entry name" value="Ebp2"/>
    <property type="match status" value="1"/>
</dbReference>
<dbReference type="EMBL" id="BDIP01003211">
    <property type="protein sequence ID" value="GIQ87407.1"/>
    <property type="molecule type" value="Genomic_DNA"/>
</dbReference>
<name>A0A9K3D2B2_9EUKA</name>
<dbReference type="GO" id="GO:0030687">
    <property type="term" value="C:preribosome, large subunit precursor"/>
    <property type="evidence" value="ECO:0007669"/>
    <property type="project" value="TreeGrafter"/>
</dbReference>
<gene>
    <name evidence="7" type="ORF">KIPB_009441</name>
</gene>
<dbReference type="AlphaFoldDB" id="A0A9K3D2B2"/>
<comment type="caution">
    <text evidence="7">The sequence shown here is derived from an EMBL/GenBank/DDBJ whole genome shotgun (WGS) entry which is preliminary data.</text>
</comment>
<proteinExistence type="inferred from homology"/>
<dbReference type="GO" id="GO:0034399">
    <property type="term" value="C:nuclear periphery"/>
    <property type="evidence" value="ECO:0007669"/>
    <property type="project" value="TreeGrafter"/>
</dbReference>
<comment type="subcellular location">
    <subcellularLocation>
        <location evidence="1">Nucleus</location>
        <location evidence="1">Nucleolus</location>
    </subcellularLocation>
</comment>
<dbReference type="Proteomes" id="UP000265618">
    <property type="component" value="Unassembled WGS sequence"/>
</dbReference>
<evidence type="ECO:0000256" key="6">
    <source>
        <dbReference type="SAM" id="MobiDB-lite"/>
    </source>
</evidence>
<organism evidence="7 8">
    <name type="scientific">Kipferlia bialata</name>
    <dbReference type="NCBI Taxonomy" id="797122"/>
    <lineage>
        <taxon>Eukaryota</taxon>
        <taxon>Metamonada</taxon>
        <taxon>Carpediemonas-like organisms</taxon>
        <taxon>Kipferlia</taxon>
    </lineage>
</organism>
<evidence type="ECO:0000313" key="7">
    <source>
        <dbReference type="EMBL" id="GIQ87407.1"/>
    </source>
</evidence>
<dbReference type="PANTHER" id="PTHR13028">
    <property type="entry name" value="RRNA PROCESSING PROTEIN EBNA1-BINDING PROTEIN-RELATED"/>
    <property type="match status" value="1"/>
</dbReference>
<feature type="non-terminal residue" evidence="7">
    <location>
        <position position="1"/>
    </location>
</feature>